<evidence type="ECO:0000313" key="7">
    <source>
        <dbReference type="EMBL" id="MEX0406918.1"/>
    </source>
</evidence>
<sequence length="258" mass="28899">MKIATFNINGVNRRLDNLLDWLAEAQPDIVCLQELKAAQDAFPEEAIAAAGYDAAWVGQKSWNGVAILSRVGEPVVTRRSLPGDATDVQARYIEAAVAGILVASIYAPNGNPQPGAKFAYKLTWLERLRKHATTLRKSGAPIVLAGDYNVAPTDLDIYPTSSWDDDALIHPDSRAAYRKLVGRSWTDALRHRHPKERVYTFWHYKRMRWPRDAGLRLDHLLLSRNLRDRLVDSGVDRDVRGRDGASDHAPVWITLKDG</sequence>
<dbReference type="InterPro" id="IPR005135">
    <property type="entry name" value="Endo/exonuclease/phosphatase"/>
</dbReference>
<evidence type="ECO:0000256" key="5">
    <source>
        <dbReference type="ARBA" id="ARBA00022842"/>
    </source>
</evidence>
<dbReference type="NCBIfam" id="TIGR00195">
    <property type="entry name" value="exoDNase_III"/>
    <property type="match status" value="1"/>
</dbReference>
<comment type="caution">
    <text evidence="7">The sequence shown here is derived from an EMBL/GenBank/DDBJ whole genome shotgun (WGS) entry which is preliminary data.</text>
</comment>
<organism evidence="7 8">
    <name type="scientific">Aquibium pacificus</name>
    <dbReference type="NCBI Taxonomy" id="3153579"/>
    <lineage>
        <taxon>Bacteria</taxon>
        <taxon>Pseudomonadati</taxon>
        <taxon>Pseudomonadota</taxon>
        <taxon>Alphaproteobacteria</taxon>
        <taxon>Hyphomicrobiales</taxon>
        <taxon>Phyllobacteriaceae</taxon>
        <taxon>Aquibium</taxon>
    </lineage>
</organism>
<dbReference type="Gene3D" id="3.60.10.10">
    <property type="entry name" value="Endonuclease/exonuclease/phosphatase"/>
    <property type="match status" value="1"/>
</dbReference>
<keyword evidence="5" id="KW-0460">Magnesium</keyword>
<evidence type="ECO:0000256" key="2">
    <source>
        <dbReference type="ARBA" id="ARBA00007092"/>
    </source>
</evidence>
<dbReference type="Pfam" id="PF03372">
    <property type="entry name" value="Exo_endo_phos"/>
    <property type="match status" value="1"/>
</dbReference>
<keyword evidence="4 7" id="KW-0378">Hydrolase</keyword>
<name>A0ABV3SJG9_9HYPH</name>
<dbReference type="SUPFAM" id="SSF56219">
    <property type="entry name" value="DNase I-like"/>
    <property type="match status" value="1"/>
</dbReference>
<dbReference type="RefSeq" id="WP_367954798.1">
    <property type="nucleotide sequence ID" value="NZ_JBDPGJ010000003.1"/>
</dbReference>
<dbReference type="InterPro" id="IPR020847">
    <property type="entry name" value="AP_endonuclease_F1_BS"/>
</dbReference>
<keyword evidence="3" id="KW-0479">Metal-binding</keyword>
<dbReference type="EMBL" id="JBDPGJ010000003">
    <property type="protein sequence ID" value="MEX0406918.1"/>
    <property type="molecule type" value="Genomic_DNA"/>
</dbReference>
<evidence type="ECO:0000313" key="8">
    <source>
        <dbReference type="Proteomes" id="UP001556692"/>
    </source>
</evidence>
<dbReference type="PANTHER" id="PTHR43250:SF1">
    <property type="entry name" value="EXODEOXYRIBONUCLEASE III"/>
    <property type="match status" value="1"/>
</dbReference>
<evidence type="ECO:0000256" key="3">
    <source>
        <dbReference type="ARBA" id="ARBA00022723"/>
    </source>
</evidence>
<evidence type="ECO:0000256" key="4">
    <source>
        <dbReference type="ARBA" id="ARBA00022801"/>
    </source>
</evidence>
<evidence type="ECO:0000256" key="1">
    <source>
        <dbReference type="ARBA" id="ARBA00001946"/>
    </source>
</evidence>
<proteinExistence type="inferred from homology"/>
<reference evidence="7 8" key="1">
    <citation type="submission" date="2024-05" db="EMBL/GenBank/DDBJ databases">
        <authorList>
            <person name="Jiang F."/>
        </authorList>
    </citation>
    <scope>NUCLEOTIDE SEQUENCE [LARGE SCALE GENOMIC DNA]</scope>
    <source>
        <strain evidence="7 8">LZ166</strain>
    </source>
</reference>
<dbReference type="InterPro" id="IPR037493">
    <property type="entry name" value="ExoIII-like"/>
</dbReference>
<dbReference type="InterPro" id="IPR036691">
    <property type="entry name" value="Endo/exonu/phosph_ase_sf"/>
</dbReference>
<keyword evidence="8" id="KW-1185">Reference proteome</keyword>
<dbReference type="NCBIfam" id="TIGR00633">
    <property type="entry name" value="xth"/>
    <property type="match status" value="1"/>
</dbReference>
<feature type="domain" description="Endonuclease/exonuclease/phosphatase" evidence="6">
    <location>
        <begin position="4"/>
        <end position="248"/>
    </location>
</feature>
<protein>
    <submittedName>
        <fullName evidence="7">Exodeoxyribonuclease III</fullName>
        <ecNumber evidence="7">3.1.11.2</ecNumber>
    </submittedName>
</protein>
<dbReference type="CDD" id="cd09086">
    <property type="entry name" value="ExoIII-like_AP-endo"/>
    <property type="match status" value="1"/>
</dbReference>
<dbReference type="EC" id="3.1.11.2" evidence="7"/>
<dbReference type="PROSITE" id="PS51435">
    <property type="entry name" value="AP_NUCLEASE_F1_4"/>
    <property type="match status" value="1"/>
</dbReference>
<dbReference type="InterPro" id="IPR004808">
    <property type="entry name" value="AP_endonuc_1"/>
</dbReference>
<accession>A0ABV3SJG9</accession>
<dbReference type="PANTHER" id="PTHR43250">
    <property type="entry name" value="EXODEOXYRIBONUCLEASE III"/>
    <property type="match status" value="1"/>
</dbReference>
<comment type="similarity">
    <text evidence="2">Belongs to the DNA repair enzymes AP/ExoA family.</text>
</comment>
<comment type="cofactor">
    <cofactor evidence="1">
        <name>Mg(2+)</name>
        <dbReference type="ChEBI" id="CHEBI:18420"/>
    </cofactor>
</comment>
<dbReference type="GO" id="GO:0008311">
    <property type="term" value="F:double-stranded DNA 3'-5' DNA exonuclease activity"/>
    <property type="evidence" value="ECO:0007669"/>
    <property type="project" value="UniProtKB-EC"/>
</dbReference>
<evidence type="ECO:0000259" key="6">
    <source>
        <dbReference type="Pfam" id="PF03372"/>
    </source>
</evidence>
<dbReference type="PROSITE" id="PS00726">
    <property type="entry name" value="AP_NUCLEASE_F1_1"/>
    <property type="match status" value="1"/>
</dbReference>
<dbReference type="Proteomes" id="UP001556692">
    <property type="component" value="Unassembled WGS sequence"/>
</dbReference>
<gene>
    <name evidence="7" type="primary">xth</name>
    <name evidence="7" type="ORF">ABGN05_14740</name>
</gene>